<protein>
    <submittedName>
        <fullName evidence="3">Uncharacterized protein</fullName>
    </submittedName>
</protein>
<evidence type="ECO:0000256" key="2">
    <source>
        <dbReference type="SAM" id="Phobius"/>
    </source>
</evidence>
<evidence type="ECO:0000256" key="1">
    <source>
        <dbReference type="SAM" id="MobiDB-lite"/>
    </source>
</evidence>
<evidence type="ECO:0000313" key="3">
    <source>
        <dbReference type="EMBL" id="KAK9533161.1"/>
    </source>
</evidence>
<dbReference type="Proteomes" id="UP001488805">
    <property type="component" value="Unassembled WGS sequence"/>
</dbReference>
<organism evidence="3 5">
    <name type="scientific">Zoarces viviparus</name>
    <name type="common">Viviparous eelpout</name>
    <name type="synonym">Blennius viviparus</name>
    <dbReference type="NCBI Taxonomy" id="48416"/>
    <lineage>
        <taxon>Eukaryota</taxon>
        <taxon>Metazoa</taxon>
        <taxon>Chordata</taxon>
        <taxon>Craniata</taxon>
        <taxon>Vertebrata</taxon>
        <taxon>Euteleostomi</taxon>
        <taxon>Actinopterygii</taxon>
        <taxon>Neopterygii</taxon>
        <taxon>Teleostei</taxon>
        <taxon>Neoteleostei</taxon>
        <taxon>Acanthomorphata</taxon>
        <taxon>Eupercaria</taxon>
        <taxon>Perciformes</taxon>
        <taxon>Cottioidei</taxon>
        <taxon>Zoarcales</taxon>
        <taxon>Zoarcidae</taxon>
        <taxon>Zoarcinae</taxon>
        <taxon>Zoarces</taxon>
    </lineage>
</organism>
<keyword evidence="2" id="KW-0472">Membrane</keyword>
<evidence type="ECO:0000313" key="5">
    <source>
        <dbReference type="Proteomes" id="UP001488805"/>
    </source>
</evidence>
<dbReference type="EMBL" id="JBCEZU010000067">
    <property type="protein sequence ID" value="KAK9533179.1"/>
    <property type="molecule type" value="Genomic_DNA"/>
</dbReference>
<proteinExistence type="predicted"/>
<comment type="caution">
    <text evidence="3">The sequence shown here is derived from an EMBL/GenBank/DDBJ whole genome shotgun (WGS) entry which is preliminary data.</text>
</comment>
<sequence>MSAHSSHCSFRLVLFGLLVVLENWIIMLKGNLPTEAARKEGNEVQVTSGLLRIAPPPPSNTARDSRPRCSGDAGEVPPLPSEEEKRI</sequence>
<feature type="region of interest" description="Disordered" evidence="1">
    <location>
        <begin position="50"/>
        <end position="87"/>
    </location>
</feature>
<evidence type="ECO:0000313" key="4">
    <source>
        <dbReference type="EMBL" id="KAK9533179.1"/>
    </source>
</evidence>
<feature type="transmembrane region" description="Helical" evidence="2">
    <location>
        <begin position="12"/>
        <end position="32"/>
    </location>
</feature>
<accession>A0AAW1FF61</accession>
<dbReference type="AlphaFoldDB" id="A0AAW1FF61"/>
<keyword evidence="2" id="KW-1133">Transmembrane helix</keyword>
<dbReference type="EMBL" id="JBCEZU010000067">
    <property type="protein sequence ID" value="KAK9533161.1"/>
    <property type="molecule type" value="Genomic_DNA"/>
</dbReference>
<reference evidence="3 5" key="1">
    <citation type="journal article" date="2024" name="Genome Biol. Evol.">
        <title>Chromosome-level genome assembly of the viviparous eelpout Zoarces viviparus.</title>
        <authorList>
            <person name="Fuhrmann N."/>
            <person name="Brasseur M.V."/>
            <person name="Bakowski C.E."/>
            <person name="Podsiadlowski L."/>
            <person name="Prost S."/>
            <person name="Krehenwinkel H."/>
            <person name="Mayer C."/>
        </authorList>
    </citation>
    <scope>NUCLEOTIDE SEQUENCE [LARGE SCALE GENOMIC DNA]</scope>
    <source>
        <strain evidence="3">NO-MEL_2022_Ind0_liver</strain>
    </source>
</reference>
<name>A0AAW1FF61_ZOAVI</name>
<keyword evidence="5" id="KW-1185">Reference proteome</keyword>
<gene>
    <name evidence="3" type="ORF">VZT92_008309</name>
    <name evidence="4" type="ORF">VZT92_008323</name>
</gene>
<keyword evidence="2" id="KW-0812">Transmembrane</keyword>